<dbReference type="RefSeq" id="WP_025866320.1">
    <property type="nucleotide sequence ID" value="NZ_BLAX01000001.1"/>
</dbReference>
<dbReference type="AlphaFoldDB" id="A0A5M4B606"/>
<dbReference type="PROSITE" id="PS51257">
    <property type="entry name" value="PROKAR_LIPOPROTEIN"/>
    <property type="match status" value="1"/>
</dbReference>
<name>A0A5M4B606_9BACT</name>
<dbReference type="OrthoDB" id="1110966at2"/>
<gene>
    <name evidence="1" type="ORF">PbJCM13498_41160</name>
</gene>
<accession>A0A5M4B606</accession>
<sequence>MKNLNLILYIAIILTGVFSSCEREQITKTDENLIVNQKLKDVAQFSSQEQFLNSVEQFRNENVLPTEISHITSLSEAKPLKSETLGGDEEDTLICSDLLKHFLNEQYEIVIGNVFFRITKQGTFFTNLENSDWLKELTIDDKILDDCEPVTNALGYSIEAGMYKVSKYSGLYFYDTFRQKEPIDVSPGVDIQIIKSASFPSDTEWQDIDDGRTIAGKSWDNIWGFSKSVRNYFDSKHRVDVKFYAQRFPFYSEMGIKTKTQKKGWTGVWRKQGCDEIIDGWEVLNLKEKWPKNIFGPDFDPNNNHLPTFRYKTKVVQDLEYSQSRFLSRNWKTFDILGLDIDFSQKDKVGALWNACTAAGKASVKFLNNKFTNPSKQLEAIRLLPRSSYITTTKVSLAPFYDSRSSTDKYTMIIANSSGGTIGATYSGGNGLGFAGYKNLTAKYTFLQNTIMYGAARRGATWRGVRITFK</sequence>
<keyword evidence="2" id="KW-1185">Reference proteome</keyword>
<dbReference type="Proteomes" id="UP000391834">
    <property type="component" value="Unassembled WGS sequence"/>
</dbReference>
<reference evidence="1 2" key="1">
    <citation type="submission" date="2019-10" db="EMBL/GenBank/DDBJ databases">
        <title>Prolixibacter strains distinguished by the presence of nitrate reductase genes were adept at nitrate-dependent anaerobic corrosion of metallic iron and carbon steel.</title>
        <authorList>
            <person name="Iino T."/>
            <person name="Shono N."/>
            <person name="Ito K."/>
            <person name="Nakamura R."/>
            <person name="Sueoka K."/>
            <person name="Harayama S."/>
            <person name="Ohkuma M."/>
        </authorList>
    </citation>
    <scope>NUCLEOTIDE SEQUENCE [LARGE SCALE GENOMIC DNA]</scope>
    <source>
        <strain evidence="1 2">JCM 13498</strain>
    </source>
</reference>
<organism evidence="1 2">
    <name type="scientific">Prolixibacter bellariivorans</name>
    <dbReference type="NCBI Taxonomy" id="314319"/>
    <lineage>
        <taxon>Bacteria</taxon>
        <taxon>Pseudomonadati</taxon>
        <taxon>Bacteroidota</taxon>
        <taxon>Bacteroidia</taxon>
        <taxon>Marinilabiliales</taxon>
        <taxon>Prolixibacteraceae</taxon>
        <taxon>Prolixibacter</taxon>
    </lineage>
</organism>
<proteinExistence type="predicted"/>
<dbReference type="EMBL" id="BLAX01000001">
    <property type="protein sequence ID" value="GET35253.1"/>
    <property type="molecule type" value="Genomic_DNA"/>
</dbReference>
<evidence type="ECO:0000313" key="2">
    <source>
        <dbReference type="Proteomes" id="UP000391834"/>
    </source>
</evidence>
<protein>
    <recommendedName>
        <fullName evidence="3">Lipoprotein</fullName>
    </recommendedName>
</protein>
<evidence type="ECO:0008006" key="3">
    <source>
        <dbReference type="Google" id="ProtNLM"/>
    </source>
</evidence>
<comment type="caution">
    <text evidence="1">The sequence shown here is derived from an EMBL/GenBank/DDBJ whole genome shotgun (WGS) entry which is preliminary data.</text>
</comment>
<evidence type="ECO:0000313" key="1">
    <source>
        <dbReference type="EMBL" id="GET35253.1"/>
    </source>
</evidence>